<dbReference type="Proteomes" id="UP000788993">
    <property type="component" value="Unassembled WGS sequence"/>
</dbReference>
<keyword evidence="2" id="KW-0812">Transmembrane</keyword>
<feature type="compositionally biased region" description="Low complexity" evidence="1">
    <location>
        <begin position="409"/>
        <end position="423"/>
    </location>
</feature>
<organism evidence="3 4">
    <name type="scientific">Ogataea polymorpha</name>
    <dbReference type="NCBI Taxonomy" id="460523"/>
    <lineage>
        <taxon>Eukaryota</taxon>
        <taxon>Fungi</taxon>
        <taxon>Dikarya</taxon>
        <taxon>Ascomycota</taxon>
        <taxon>Saccharomycotina</taxon>
        <taxon>Pichiomycetes</taxon>
        <taxon>Pichiales</taxon>
        <taxon>Pichiaceae</taxon>
        <taxon>Ogataea</taxon>
    </lineage>
</organism>
<feature type="compositionally biased region" description="Basic and acidic residues" evidence="1">
    <location>
        <begin position="315"/>
        <end position="342"/>
    </location>
</feature>
<feature type="compositionally biased region" description="Low complexity" evidence="1">
    <location>
        <begin position="354"/>
        <end position="367"/>
    </location>
</feature>
<keyword evidence="2" id="KW-1133">Transmembrane helix</keyword>
<evidence type="ECO:0000256" key="2">
    <source>
        <dbReference type="SAM" id="Phobius"/>
    </source>
</evidence>
<dbReference type="AlphaFoldDB" id="A0A9P8NSP2"/>
<accession>A0A9P8NSP2</accession>
<evidence type="ECO:0000313" key="3">
    <source>
        <dbReference type="EMBL" id="KAH3659188.1"/>
    </source>
</evidence>
<comment type="caution">
    <text evidence="3">The sequence shown here is derived from an EMBL/GenBank/DDBJ whole genome shotgun (WGS) entry which is preliminary data.</text>
</comment>
<sequence>MDVSVSSSSDTTLVTLATTVVTTVVLPSLFVVVRTWVVWAEDSEELGLITPLEDVALSLMPGFVLSGSCPVISKLAAELLCGMVPELALSISKLSSLEVEYDTEPRSMMLEGIEKSMNILSPSRLGQRDGGAQIHCGLRVGESEGGIVVALCSFFQDLVAVDRPDGKADVVGAAWSMGKRIGHVDGVVGQIGERAVHRGPVVVEMVVLVDKDPVVLAFCADSKRREVRRNVDLENACGVSLVAAGDDVHGVERGQEAKVCADKVIYTHVCSAGGCFGSIGHLPVAENDVCRVEVVAVEYPVVSLVHFNGERAVARRDESDGERMVESDRSGERMAEEDRSVDGDDAVCDGGGSDTEAVDGTDTVAADDGGDVDHGGVCGERVCDEDDRDVATRESVSVGAPGGGGADGESGISGSDGGVCEETVGGGGI</sequence>
<feature type="region of interest" description="Disordered" evidence="1">
    <location>
        <begin position="315"/>
        <end position="429"/>
    </location>
</feature>
<gene>
    <name evidence="3" type="ORF">OGATHE_006071</name>
</gene>
<evidence type="ECO:0000313" key="4">
    <source>
        <dbReference type="Proteomes" id="UP000788993"/>
    </source>
</evidence>
<keyword evidence="4" id="KW-1185">Reference proteome</keyword>
<evidence type="ECO:0000256" key="1">
    <source>
        <dbReference type="SAM" id="MobiDB-lite"/>
    </source>
</evidence>
<reference evidence="3" key="1">
    <citation type="journal article" date="2021" name="Open Biol.">
        <title>Shared evolutionary footprints suggest mitochondrial oxidative damage underlies multiple complex I losses in fungi.</title>
        <authorList>
            <person name="Schikora-Tamarit M.A."/>
            <person name="Marcet-Houben M."/>
            <person name="Nosek J."/>
            <person name="Gabaldon T."/>
        </authorList>
    </citation>
    <scope>NUCLEOTIDE SEQUENCE</scope>
    <source>
        <strain evidence="3">NCAIM Y.01608</strain>
    </source>
</reference>
<keyword evidence="2" id="KW-0472">Membrane</keyword>
<feature type="transmembrane region" description="Helical" evidence="2">
    <location>
        <begin position="12"/>
        <end position="33"/>
    </location>
</feature>
<reference evidence="3" key="2">
    <citation type="submission" date="2021-01" db="EMBL/GenBank/DDBJ databases">
        <authorList>
            <person name="Schikora-Tamarit M.A."/>
        </authorList>
    </citation>
    <scope>NUCLEOTIDE SEQUENCE</scope>
    <source>
        <strain evidence="3">NCAIM Y.01608</strain>
    </source>
</reference>
<name>A0A9P8NSP2_9ASCO</name>
<proteinExistence type="predicted"/>
<dbReference type="EMBL" id="JAEUBD010001540">
    <property type="protein sequence ID" value="KAH3659188.1"/>
    <property type="molecule type" value="Genomic_DNA"/>
</dbReference>
<protein>
    <submittedName>
        <fullName evidence="3">Uncharacterized protein</fullName>
    </submittedName>
</protein>